<comment type="caution">
    <text evidence="3">The sequence shown here is derived from an EMBL/GenBank/DDBJ whole genome shotgun (WGS) entry which is preliminary data.</text>
</comment>
<feature type="region of interest" description="Disordered" evidence="1">
    <location>
        <begin position="266"/>
        <end position="305"/>
    </location>
</feature>
<feature type="compositionally biased region" description="Acidic residues" evidence="1">
    <location>
        <begin position="266"/>
        <end position="281"/>
    </location>
</feature>
<proteinExistence type="predicted"/>
<evidence type="ECO:0000313" key="4">
    <source>
        <dbReference type="Proteomes" id="UP001459277"/>
    </source>
</evidence>
<evidence type="ECO:0000256" key="1">
    <source>
        <dbReference type="SAM" id="MobiDB-lite"/>
    </source>
</evidence>
<sequence>MTPTKKKTVAKKGDRRLKMDNSKFRSPQHFERYTQFYLKAPIIQERFVDLTDLKDTFIPGCFEGRGWEKLLSNLPRVCEPLIREFYANAVLRENETNCWVRGHEFLLDVDDIDEVLGFEGMDDHDFTNYKDRMLSIETAQAHIGGVREGKCLNTNAFPADMRCLTVIMMFNLYLVRKLTTINNARAIFLMELKKKTFIDISAHIYHTIVDETRTTSRAKLIFPSLLMRIFRLKGVETPQDMGLMSTPSAINNLTISRIRVRLLGDEEGGDQEGGEGMETETEAAGQPSSSRGRSKRSRASSSSEVPPYAFQIILERIDGLRDMQIEQNVKLSALQDQVNFLSAKLDSFTPQQ</sequence>
<organism evidence="3 4">
    <name type="scientific">Lithocarpus litseifolius</name>
    <dbReference type="NCBI Taxonomy" id="425828"/>
    <lineage>
        <taxon>Eukaryota</taxon>
        <taxon>Viridiplantae</taxon>
        <taxon>Streptophyta</taxon>
        <taxon>Embryophyta</taxon>
        <taxon>Tracheophyta</taxon>
        <taxon>Spermatophyta</taxon>
        <taxon>Magnoliopsida</taxon>
        <taxon>eudicotyledons</taxon>
        <taxon>Gunneridae</taxon>
        <taxon>Pentapetalae</taxon>
        <taxon>rosids</taxon>
        <taxon>fabids</taxon>
        <taxon>Fagales</taxon>
        <taxon>Fagaceae</taxon>
        <taxon>Lithocarpus</taxon>
    </lineage>
</organism>
<dbReference type="AlphaFoldDB" id="A0AAW2BRV7"/>
<dbReference type="Proteomes" id="UP001459277">
    <property type="component" value="Unassembled WGS sequence"/>
</dbReference>
<gene>
    <name evidence="3" type="ORF">SO802_028850</name>
</gene>
<feature type="compositionally biased region" description="Low complexity" evidence="1">
    <location>
        <begin position="282"/>
        <end position="291"/>
    </location>
</feature>
<dbReference type="EMBL" id="JAZDWU010000010">
    <property type="protein sequence ID" value="KAK9988611.1"/>
    <property type="molecule type" value="Genomic_DNA"/>
</dbReference>
<accession>A0AAW2BRV7</accession>
<keyword evidence="4" id="KW-1185">Reference proteome</keyword>
<evidence type="ECO:0000259" key="2">
    <source>
        <dbReference type="Pfam" id="PF20167"/>
    </source>
</evidence>
<feature type="domain" description="Putative plant transposon protein" evidence="2">
    <location>
        <begin position="64"/>
        <end position="235"/>
    </location>
</feature>
<protein>
    <recommendedName>
        <fullName evidence="2">Putative plant transposon protein domain-containing protein</fullName>
    </recommendedName>
</protein>
<name>A0AAW2BRV7_9ROSI</name>
<dbReference type="InterPro" id="IPR046796">
    <property type="entry name" value="Transposase_32_dom"/>
</dbReference>
<evidence type="ECO:0000313" key="3">
    <source>
        <dbReference type="EMBL" id="KAK9988611.1"/>
    </source>
</evidence>
<dbReference type="Pfam" id="PF20167">
    <property type="entry name" value="Transposase_32"/>
    <property type="match status" value="1"/>
</dbReference>
<reference evidence="3 4" key="1">
    <citation type="submission" date="2024-01" db="EMBL/GenBank/DDBJ databases">
        <title>A telomere-to-telomere, gap-free genome of sweet tea (Lithocarpus litseifolius).</title>
        <authorList>
            <person name="Zhou J."/>
        </authorList>
    </citation>
    <scope>NUCLEOTIDE SEQUENCE [LARGE SCALE GENOMIC DNA]</scope>
    <source>
        <strain evidence="3">Zhou-2022a</strain>
        <tissue evidence="3">Leaf</tissue>
    </source>
</reference>